<gene>
    <name evidence="6" type="ORF">PVL29_016515</name>
</gene>
<feature type="coiled-coil region" evidence="3">
    <location>
        <begin position="173"/>
        <end position="284"/>
    </location>
</feature>
<feature type="compositionally biased region" description="Low complexity" evidence="4">
    <location>
        <begin position="90"/>
        <end position="101"/>
    </location>
</feature>
<reference evidence="6 7" key="1">
    <citation type="journal article" date="2023" name="BMC Biotechnol.">
        <title>Vitis rotundifolia cv Carlos genome sequencing.</title>
        <authorList>
            <person name="Huff M."/>
            <person name="Hulse-Kemp A."/>
            <person name="Scheffler B."/>
            <person name="Youngblood R."/>
            <person name="Simpson S."/>
            <person name="Babiker E."/>
            <person name="Staton M."/>
        </authorList>
    </citation>
    <scope>NUCLEOTIDE SEQUENCE [LARGE SCALE GENOMIC DNA]</scope>
    <source>
        <tissue evidence="6">Leaf</tissue>
    </source>
</reference>
<accession>A0AA38Z7X2</accession>
<evidence type="ECO:0000256" key="3">
    <source>
        <dbReference type="SAM" id="Coils"/>
    </source>
</evidence>
<evidence type="ECO:0000256" key="2">
    <source>
        <dbReference type="ARBA" id="ARBA00038006"/>
    </source>
</evidence>
<keyword evidence="1 3" id="KW-0175">Coiled coil</keyword>
<feature type="region of interest" description="Disordered" evidence="4">
    <location>
        <begin position="81"/>
        <end position="144"/>
    </location>
</feature>
<proteinExistence type="inferred from homology"/>
<evidence type="ECO:0000259" key="5">
    <source>
        <dbReference type="PROSITE" id="PS51774"/>
    </source>
</evidence>
<dbReference type="InterPro" id="IPR011684">
    <property type="entry name" value="NAB"/>
</dbReference>
<comment type="similarity">
    <text evidence="2">Belongs to the NET family.</text>
</comment>
<feature type="domain" description="NAB" evidence="5">
    <location>
        <begin position="1"/>
        <end position="58"/>
    </location>
</feature>
<dbReference type="PANTHER" id="PTHR32258:SF14">
    <property type="entry name" value="GB|AAF19561.1"/>
    <property type="match status" value="1"/>
</dbReference>
<dbReference type="InterPro" id="IPR051861">
    <property type="entry name" value="NET_actin-binding_domain"/>
</dbReference>
<evidence type="ECO:0000256" key="1">
    <source>
        <dbReference type="ARBA" id="ARBA00023054"/>
    </source>
</evidence>
<dbReference type="Proteomes" id="UP001168098">
    <property type="component" value="Unassembled WGS sequence"/>
</dbReference>
<name>A0AA38Z7X2_VITRO</name>
<dbReference type="AlphaFoldDB" id="A0AA38Z7X2"/>
<dbReference type="Pfam" id="PF07765">
    <property type="entry name" value="KIP1"/>
    <property type="match status" value="1"/>
</dbReference>
<dbReference type="GO" id="GO:0003779">
    <property type="term" value="F:actin binding"/>
    <property type="evidence" value="ECO:0007669"/>
    <property type="project" value="InterPro"/>
</dbReference>
<evidence type="ECO:0000313" key="6">
    <source>
        <dbReference type="EMBL" id="KAJ9684060.1"/>
    </source>
</evidence>
<keyword evidence="7" id="KW-1185">Reference proteome</keyword>
<evidence type="ECO:0000313" key="7">
    <source>
        <dbReference type="Proteomes" id="UP001168098"/>
    </source>
</evidence>
<feature type="coiled-coil region" evidence="3">
    <location>
        <begin position="406"/>
        <end position="503"/>
    </location>
</feature>
<organism evidence="6 7">
    <name type="scientific">Vitis rotundifolia</name>
    <name type="common">Muscadine grape</name>
    <dbReference type="NCBI Taxonomy" id="103349"/>
    <lineage>
        <taxon>Eukaryota</taxon>
        <taxon>Viridiplantae</taxon>
        <taxon>Streptophyta</taxon>
        <taxon>Embryophyta</taxon>
        <taxon>Tracheophyta</taxon>
        <taxon>Spermatophyta</taxon>
        <taxon>Magnoliopsida</taxon>
        <taxon>eudicotyledons</taxon>
        <taxon>Gunneridae</taxon>
        <taxon>Pentapetalae</taxon>
        <taxon>rosids</taxon>
        <taxon>Vitales</taxon>
        <taxon>Vitaceae</taxon>
        <taxon>Viteae</taxon>
        <taxon>Vitis</taxon>
    </lineage>
</organism>
<evidence type="ECO:0000256" key="4">
    <source>
        <dbReference type="SAM" id="MobiDB-lite"/>
    </source>
</evidence>
<feature type="compositionally biased region" description="Low complexity" evidence="4">
    <location>
        <begin position="108"/>
        <end position="126"/>
    </location>
</feature>
<dbReference type="PROSITE" id="PS51774">
    <property type="entry name" value="NAB"/>
    <property type="match status" value="1"/>
</dbReference>
<dbReference type="PANTHER" id="PTHR32258">
    <property type="entry name" value="PROTEIN NETWORKED 4A"/>
    <property type="match status" value="1"/>
</dbReference>
<dbReference type="EMBL" id="JARBHA010000013">
    <property type="protein sequence ID" value="KAJ9684060.1"/>
    <property type="molecule type" value="Genomic_DNA"/>
</dbReference>
<comment type="caution">
    <text evidence="6">The sequence shown here is derived from an EMBL/GenBank/DDBJ whole genome shotgun (WGS) entry which is preliminary data.</text>
</comment>
<dbReference type="GO" id="GO:0005774">
    <property type="term" value="C:vacuolar membrane"/>
    <property type="evidence" value="ECO:0007669"/>
    <property type="project" value="TreeGrafter"/>
</dbReference>
<sequence length="540" mass="61654">MEQSVKQMLKLIEEGGDSFEEKAEMYNRKRPELVAHVEEFYRMYQSLAERCDHLTGELFKSNPSILQAQVTLDQKLGVHRSSHQSVNMDSPLSSGSASSELSLKEGAESFSSSSSSDSESESITSSINRYLGPPSNGDGKGLQTMLPSMKEKLQVTEDKDADCIPKVGTHASYEELLGKITEYSQKLEFSEEEIARLNCELKKNESATGTLQAQLESAWREIKMQEANLELEKRQVLELQKQTAELENRVSESDHKICMLKEELEETKKRLMGSEEDNEKLKYELTNEISVVKHQLEDQRALAVMLETQLQDSIIKHMAFVSDHDHEVESLNAALHNAQENFSLERAQLQSDISSLSEQVVLLDTRVEEWKAKVMEMKSLHEAQETVLQGEIDQLKAELSERGDIVQALNKNLDALKLTYDMLMAEKDELSARVDTLIADVNSWDNQIQQLEDHLRQLRIERVELIAGTESARKLVDELSWRVKELEREVERQRVVISDGAEEKREAIRQLCFSLEHYRSGYQELRQAFIGHKRLPILAS</sequence>
<protein>
    <recommendedName>
        <fullName evidence="5">NAB domain-containing protein</fullName>
    </recommendedName>
</protein>
<dbReference type="Gene3D" id="1.10.287.1490">
    <property type="match status" value="1"/>
</dbReference>